<name>A0ACC0WW26_9STRA</name>
<sequence>MAASNSEDDNGIIPPAYNGCSDSSDNARNNPPACDDDSDISENAAMAAGSDSDSKSHSGDQLNSDSSEANNIEEIGYDSGQGDEEPNFPVDPIRVGNFAPSRIRWAKCMALGTIAHPQVDLQSLPPSQKEYPMLSSVNSFEWLSEGMGGTTPPLTMIKICGINPASLHDQSYNFLAPSILRRMRTMSCPRSYFWPVCLGRFWIEHWRKLSTPMEPYFGHALLRVASTAPIRLSMMGPYPVAFRFSSPAFSNTIINSYWVHLTERDLALRIIAPSIDMYPLKLGYIMGKAASALPHRLWLLGTNPPWGLLLCRP</sequence>
<reference evidence="1 2" key="1">
    <citation type="journal article" date="2022" name="bioRxiv">
        <title>The genome of the oomycete Peronosclerospora sorghi, a cosmopolitan pathogen of maize and sorghum, is inflated with dispersed pseudogenes.</title>
        <authorList>
            <person name="Fletcher K."/>
            <person name="Martin F."/>
            <person name="Isakeit T."/>
            <person name="Cavanaugh K."/>
            <person name="Magill C."/>
            <person name="Michelmore R."/>
        </authorList>
    </citation>
    <scope>NUCLEOTIDE SEQUENCE [LARGE SCALE GENOMIC DNA]</scope>
    <source>
        <strain evidence="1">P6</strain>
    </source>
</reference>
<gene>
    <name evidence="1" type="ORF">PsorP6_000352</name>
</gene>
<organism evidence="1 2">
    <name type="scientific">Peronosclerospora sorghi</name>
    <dbReference type="NCBI Taxonomy" id="230839"/>
    <lineage>
        <taxon>Eukaryota</taxon>
        <taxon>Sar</taxon>
        <taxon>Stramenopiles</taxon>
        <taxon>Oomycota</taxon>
        <taxon>Peronosporomycetes</taxon>
        <taxon>Peronosporales</taxon>
        <taxon>Peronosporaceae</taxon>
        <taxon>Peronosclerospora</taxon>
    </lineage>
</organism>
<evidence type="ECO:0000313" key="2">
    <source>
        <dbReference type="Proteomes" id="UP001163321"/>
    </source>
</evidence>
<evidence type="ECO:0000313" key="1">
    <source>
        <dbReference type="EMBL" id="KAI9923138.1"/>
    </source>
</evidence>
<comment type="caution">
    <text evidence="1">The sequence shown here is derived from an EMBL/GenBank/DDBJ whole genome shotgun (WGS) entry which is preliminary data.</text>
</comment>
<protein>
    <submittedName>
        <fullName evidence="1">Uncharacterized protein</fullName>
    </submittedName>
</protein>
<accession>A0ACC0WW26</accession>
<proteinExistence type="predicted"/>
<dbReference type="EMBL" id="CM047580">
    <property type="protein sequence ID" value="KAI9923138.1"/>
    <property type="molecule type" value="Genomic_DNA"/>
</dbReference>
<dbReference type="Proteomes" id="UP001163321">
    <property type="component" value="Chromosome 1"/>
</dbReference>
<keyword evidence="2" id="KW-1185">Reference proteome</keyword>